<proteinExistence type="predicted"/>
<reference evidence="1 3" key="1">
    <citation type="submission" date="2017-06" db="EMBL/GenBank/DDBJ databases">
        <title>Complete genome of Francisella adeliensis.</title>
        <authorList>
            <person name="Vallesi A."/>
            <person name="Sjodin A."/>
        </authorList>
    </citation>
    <scope>NUCLEOTIDE SEQUENCE [LARGE SCALE GENOMIC DNA]</scope>
    <source>
        <strain evidence="1 3">FDC440</strain>
    </source>
</reference>
<dbReference type="Proteomes" id="UP000681131">
    <property type="component" value="Chromosome"/>
</dbReference>
<evidence type="ECO:0000313" key="4">
    <source>
        <dbReference type="Proteomes" id="UP000681131"/>
    </source>
</evidence>
<dbReference type="EMBL" id="CP043424">
    <property type="protein sequence ID" value="QIW11691.1"/>
    <property type="molecule type" value="Genomic_DNA"/>
</dbReference>
<dbReference type="KEGG" id="fad:CDH04_03100"/>
<accession>A0A2Z4XY95</accession>
<reference evidence="2 4" key="2">
    <citation type="submission" date="2019-08" db="EMBL/GenBank/DDBJ databases">
        <title>Complete genome sequences of Francisella adeliensis (FSC1325 and FSC1326).</title>
        <authorList>
            <person name="Ohrman C."/>
            <person name="Uneklint I."/>
            <person name="Vallesi A."/>
            <person name="Karlsson L."/>
            <person name="Sjodin A."/>
        </authorList>
    </citation>
    <scope>NUCLEOTIDE SEQUENCE [LARGE SCALE GENOMIC DNA]</scope>
    <source>
        <strain evidence="2 4">FSC1325</strain>
    </source>
</reference>
<organism evidence="1 3">
    <name type="scientific">Francisella adeliensis</name>
    <dbReference type="NCBI Taxonomy" id="2007306"/>
    <lineage>
        <taxon>Bacteria</taxon>
        <taxon>Pseudomonadati</taxon>
        <taxon>Pseudomonadota</taxon>
        <taxon>Gammaproteobacteria</taxon>
        <taxon>Thiotrichales</taxon>
        <taxon>Francisellaceae</taxon>
        <taxon>Francisella</taxon>
    </lineage>
</organism>
<dbReference type="RefSeq" id="WP_112869635.1">
    <property type="nucleotide sequence ID" value="NZ_CP021781.1"/>
</dbReference>
<sequence length="140" mass="15541">MKTLRLKTNILILIAILIVVSGCTMFGNSNDTEYKGGFLMVTLHEKFEEVYSATIEAINKGQTYDENNSAYDLRINEKTDSKAVVGAISENNPSDFVEVVMAKTSDDTTRISIKYGKQGDTIRSSALIDIIKANIRESKH</sequence>
<evidence type="ECO:0000313" key="1">
    <source>
        <dbReference type="EMBL" id="AXA33462.1"/>
    </source>
</evidence>
<protein>
    <submittedName>
        <fullName evidence="2">DUF3568 family protein</fullName>
    </submittedName>
</protein>
<evidence type="ECO:0000313" key="2">
    <source>
        <dbReference type="EMBL" id="QIW11691.1"/>
    </source>
</evidence>
<gene>
    <name evidence="1" type="ORF">CDH04_03100</name>
    <name evidence="2" type="ORF">FZC43_03100</name>
</gene>
<name>A0A2Z4XY95_9GAMM</name>
<evidence type="ECO:0000313" key="3">
    <source>
        <dbReference type="Proteomes" id="UP000251120"/>
    </source>
</evidence>
<dbReference type="OrthoDB" id="5604580at2"/>
<dbReference type="PROSITE" id="PS51257">
    <property type="entry name" value="PROKAR_LIPOPROTEIN"/>
    <property type="match status" value="1"/>
</dbReference>
<dbReference type="Proteomes" id="UP000251120">
    <property type="component" value="Chromosome"/>
</dbReference>
<dbReference type="InterPro" id="IPR021952">
    <property type="entry name" value="Flpp3-like"/>
</dbReference>
<dbReference type="AlphaFoldDB" id="A0A2Z4XY95"/>
<keyword evidence="4" id="KW-1185">Reference proteome</keyword>
<dbReference type="EMBL" id="CP021781">
    <property type="protein sequence ID" value="AXA33462.1"/>
    <property type="molecule type" value="Genomic_DNA"/>
</dbReference>
<dbReference type="Pfam" id="PF12092">
    <property type="entry name" value="DUF3568"/>
    <property type="match status" value="1"/>
</dbReference>